<dbReference type="Proteomes" id="UP000813385">
    <property type="component" value="Unassembled WGS sequence"/>
</dbReference>
<evidence type="ECO:0000313" key="2">
    <source>
        <dbReference type="EMBL" id="KAH7354389.1"/>
    </source>
</evidence>
<reference evidence="2" key="1">
    <citation type="journal article" date="2021" name="Nat. Commun.">
        <title>Genetic determinants of endophytism in the Arabidopsis root mycobiome.</title>
        <authorList>
            <person name="Mesny F."/>
            <person name="Miyauchi S."/>
            <person name="Thiergart T."/>
            <person name="Pickel B."/>
            <person name="Atanasova L."/>
            <person name="Karlsson M."/>
            <person name="Huettel B."/>
            <person name="Barry K.W."/>
            <person name="Haridas S."/>
            <person name="Chen C."/>
            <person name="Bauer D."/>
            <person name="Andreopoulos W."/>
            <person name="Pangilinan J."/>
            <person name="LaButti K."/>
            <person name="Riley R."/>
            <person name="Lipzen A."/>
            <person name="Clum A."/>
            <person name="Drula E."/>
            <person name="Henrissat B."/>
            <person name="Kohler A."/>
            <person name="Grigoriev I.V."/>
            <person name="Martin F.M."/>
            <person name="Hacquard S."/>
        </authorList>
    </citation>
    <scope>NUCLEOTIDE SEQUENCE</scope>
    <source>
        <strain evidence="2">MPI-CAGE-AT-0016</strain>
    </source>
</reference>
<gene>
    <name evidence="2" type="ORF">B0T11DRAFT_127466</name>
</gene>
<keyword evidence="3" id="KW-1185">Reference proteome</keyword>
<feature type="region of interest" description="Disordered" evidence="1">
    <location>
        <begin position="67"/>
        <end position="119"/>
    </location>
</feature>
<feature type="compositionally biased region" description="Low complexity" evidence="1">
    <location>
        <begin position="104"/>
        <end position="115"/>
    </location>
</feature>
<proteinExistence type="predicted"/>
<organism evidence="2 3">
    <name type="scientific">Plectosphaerella cucumerina</name>
    <dbReference type="NCBI Taxonomy" id="40658"/>
    <lineage>
        <taxon>Eukaryota</taxon>
        <taxon>Fungi</taxon>
        <taxon>Dikarya</taxon>
        <taxon>Ascomycota</taxon>
        <taxon>Pezizomycotina</taxon>
        <taxon>Sordariomycetes</taxon>
        <taxon>Hypocreomycetidae</taxon>
        <taxon>Glomerellales</taxon>
        <taxon>Plectosphaerellaceae</taxon>
        <taxon>Plectosphaerella</taxon>
    </lineage>
</organism>
<protein>
    <submittedName>
        <fullName evidence="2">Uncharacterized protein</fullName>
    </submittedName>
</protein>
<feature type="compositionally biased region" description="Low complexity" evidence="1">
    <location>
        <begin position="194"/>
        <end position="204"/>
    </location>
</feature>
<name>A0A8K0TFH9_9PEZI</name>
<evidence type="ECO:0000256" key="1">
    <source>
        <dbReference type="SAM" id="MobiDB-lite"/>
    </source>
</evidence>
<dbReference type="OrthoDB" id="3921745at2759"/>
<comment type="caution">
    <text evidence="2">The sequence shown here is derived from an EMBL/GenBank/DDBJ whole genome shotgun (WGS) entry which is preliminary data.</text>
</comment>
<feature type="compositionally biased region" description="Basic residues" evidence="1">
    <location>
        <begin position="205"/>
        <end position="216"/>
    </location>
</feature>
<accession>A0A8K0TFH9</accession>
<evidence type="ECO:0000313" key="3">
    <source>
        <dbReference type="Proteomes" id="UP000813385"/>
    </source>
</evidence>
<dbReference type="EMBL" id="JAGPXD010000005">
    <property type="protein sequence ID" value="KAH7354389.1"/>
    <property type="molecule type" value="Genomic_DNA"/>
</dbReference>
<feature type="compositionally biased region" description="Polar residues" evidence="1">
    <location>
        <begin position="88"/>
        <end position="101"/>
    </location>
</feature>
<dbReference type="AlphaFoldDB" id="A0A8K0TFH9"/>
<feature type="region of interest" description="Disordered" evidence="1">
    <location>
        <begin position="178"/>
        <end position="243"/>
    </location>
</feature>
<sequence length="433" mass="49014">MHMDTPQDQQLPLRLLPPSYMQLPPLSPLGMSELPVRYEDHADAEERRQQQHQPSRDVDVASTLAAMSRRPGGSSGSTRLQRPASPAWSHSSMDSDGTNDSVKSESFTFTENSSTWPSPLAMCSESSPVHGSFSSECSDKSLPRLPELDHISLESLASHYASSSTDRSRPRPVGYALQATPRSHHDGNQPLPPMMQQHQQQQHPQQHHHQHHHHHYSTPSSSIPGYHNLDYASMKPKRKSPVRGTRCNVKYTIEQKDFVDYWRIDRHGRETPWDDVVREYNLQFKGPQRGSGGLQSAWYRENKKIPILDDDGMLKFDENDELCTMEVPVRAAKGRLQSIKAIGLLSTHPERAIEYEWVTREHKRQIWKTGHARRIQLDAAARRQRQRADAEAHHARSHVGMLNGAELMPFHGPHPMMRPGGMGMGMGMGSMCA</sequence>